<dbReference type="SFLD" id="SFLDG01142">
    <property type="entry name" value="C2.B.2:_Mannosyl-3-phosphoglyc"/>
    <property type="match status" value="1"/>
</dbReference>
<dbReference type="RefSeq" id="WP_099305657.1">
    <property type="nucleotide sequence ID" value="NZ_PDVP01000003.1"/>
</dbReference>
<dbReference type="InterPro" id="IPR023214">
    <property type="entry name" value="HAD_sf"/>
</dbReference>
<evidence type="ECO:0000256" key="2">
    <source>
        <dbReference type="ARBA" id="ARBA00022801"/>
    </source>
</evidence>
<evidence type="ECO:0000313" key="4">
    <source>
        <dbReference type="EMBL" id="PHP67611.1"/>
    </source>
</evidence>
<organism evidence="4 5">
    <name type="scientific">Zhengella mangrovi</name>
    <dbReference type="NCBI Taxonomy" id="1982044"/>
    <lineage>
        <taxon>Bacteria</taxon>
        <taxon>Pseudomonadati</taxon>
        <taxon>Pseudomonadota</taxon>
        <taxon>Alphaproteobacteria</taxon>
        <taxon>Hyphomicrobiales</taxon>
        <taxon>Notoacmeibacteraceae</taxon>
        <taxon>Zhengella</taxon>
    </lineage>
</organism>
<accession>A0A2G1QQ66</accession>
<dbReference type="Pfam" id="PF00702">
    <property type="entry name" value="Hydrolase"/>
    <property type="match status" value="1"/>
</dbReference>
<dbReference type="Gene3D" id="3.30.980.20">
    <property type="entry name" value="Putative mannosyl-3-phosphoglycerate phosphatase, domain 2"/>
    <property type="match status" value="1"/>
</dbReference>
<evidence type="ECO:0000313" key="5">
    <source>
        <dbReference type="Proteomes" id="UP000221168"/>
    </source>
</evidence>
<dbReference type="GO" id="GO:0005829">
    <property type="term" value="C:cytosol"/>
    <property type="evidence" value="ECO:0007669"/>
    <property type="project" value="TreeGrafter"/>
</dbReference>
<dbReference type="SFLD" id="SFLDS00003">
    <property type="entry name" value="Haloacid_Dehalogenase"/>
    <property type="match status" value="1"/>
</dbReference>
<dbReference type="Gene3D" id="3.40.50.1000">
    <property type="entry name" value="HAD superfamily/HAD-like"/>
    <property type="match status" value="1"/>
</dbReference>
<dbReference type="PANTHER" id="PTHR10000">
    <property type="entry name" value="PHOSPHOSERINE PHOSPHATASE"/>
    <property type="match status" value="1"/>
</dbReference>
<dbReference type="GO" id="GO:0051479">
    <property type="term" value="P:mannosylglycerate biosynthetic process"/>
    <property type="evidence" value="ECO:0007669"/>
    <property type="project" value="InterPro"/>
</dbReference>
<dbReference type="SUPFAM" id="SSF56784">
    <property type="entry name" value="HAD-like"/>
    <property type="match status" value="1"/>
</dbReference>
<dbReference type="AlphaFoldDB" id="A0A2G1QQ66"/>
<dbReference type="EMBL" id="PDVP01000003">
    <property type="protein sequence ID" value="PHP67611.1"/>
    <property type="molecule type" value="Genomic_DNA"/>
</dbReference>
<keyword evidence="2" id="KW-0378">Hydrolase</keyword>
<protein>
    <submittedName>
        <fullName evidence="4">Mannosyl-3-phosphoglycerate phosphatase</fullName>
    </submittedName>
</protein>
<dbReference type="PANTHER" id="PTHR10000:SF8">
    <property type="entry name" value="HAD SUPERFAMILY HYDROLASE-LIKE, TYPE 3"/>
    <property type="match status" value="1"/>
</dbReference>
<comment type="caution">
    <text evidence="4">The sequence shown here is derived from an EMBL/GenBank/DDBJ whole genome shotgun (WGS) entry which is preliminary data.</text>
</comment>
<dbReference type="Proteomes" id="UP000221168">
    <property type="component" value="Unassembled WGS sequence"/>
</dbReference>
<dbReference type="OrthoDB" id="193379at2"/>
<dbReference type="NCBIfam" id="TIGR01486">
    <property type="entry name" value="HAD-SF-IIB-MPGP"/>
    <property type="match status" value="1"/>
</dbReference>
<dbReference type="SFLD" id="SFLDG01140">
    <property type="entry name" value="C2.B:_Phosphomannomutase_and_P"/>
    <property type="match status" value="1"/>
</dbReference>
<dbReference type="GO" id="GO:0000287">
    <property type="term" value="F:magnesium ion binding"/>
    <property type="evidence" value="ECO:0007669"/>
    <property type="project" value="TreeGrafter"/>
</dbReference>
<dbReference type="InterPro" id="IPR036412">
    <property type="entry name" value="HAD-like_sf"/>
</dbReference>
<keyword evidence="1" id="KW-0479">Metal-binding</keyword>
<gene>
    <name evidence="4" type="ORF">CSC94_07885</name>
</gene>
<name>A0A2G1QQ66_9HYPH</name>
<dbReference type="GO" id="GO:0050531">
    <property type="term" value="F:mannosyl-3-phosphoglycerate phosphatase activity"/>
    <property type="evidence" value="ECO:0007669"/>
    <property type="project" value="InterPro"/>
</dbReference>
<sequence>MIIFTDLDGTLLDHETYSLKAARPALGECARRGIPVVPATSKTAAEVAPIMQEAGLAGPAIVENGAGIAWPGSEAGDRSQWQAIRDALEQLPGRLRRLFEGFGDWTVEEVSVRTGLPEEAARLAKQRNFSEPGIFTGDAQDEAAFVGALAASGIEGIRGGRFLTLSHGLSKASRMHEVCTHLGASGPVVALGDAPNDVAMLQEADIGIVVANPAHSPLPALAGETAGKIVRTTLAGPEGWNQAVLSIIEKHAETGKQAIR</sequence>
<keyword evidence="5" id="KW-1185">Reference proteome</keyword>
<dbReference type="InterPro" id="IPR006381">
    <property type="entry name" value="HAD-SF-IIB-MPGP"/>
</dbReference>
<proteinExistence type="predicted"/>
<evidence type="ECO:0000256" key="3">
    <source>
        <dbReference type="ARBA" id="ARBA00022842"/>
    </source>
</evidence>
<reference evidence="4 5" key="1">
    <citation type="submission" date="2017-10" db="EMBL/GenBank/DDBJ databases">
        <title>Sedimentibacterium mangrovi gen. nov., sp. nov., a novel member of family Phyllobacteriacea isolated from mangrove sediment.</title>
        <authorList>
            <person name="Liao H."/>
            <person name="Tian Y."/>
        </authorList>
    </citation>
    <scope>NUCLEOTIDE SEQUENCE [LARGE SCALE GENOMIC DNA]</scope>
    <source>
        <strain evidence="4 5">X9-2-2</strain>
    </source>
</reference>
<evidence type="ECO:0000256" key="1">
    <source>
        <dbReference type="ARBA" id="ARBA00022723"/>
    </source>
</evidence>
<keyword evidence="3" id="KW-0460">Magnesium</keyword>